<dbReference type="InterPro" id="IPR003661">
    <property type="entry name" value="HisK_dim/P_dom"/>
</dbReference>
<dbReference type="PROSITE" id="PS50110">
    <property type="entry name" value="RESPONSE_REGULATORY"/>
    <property type="match status" value="1"/>
</dbReference>
<dbReference type="Pfam" id="PF00512">
    <property type="entry name" value="HisKA"/>
    <property type="match status" value="1"/>
</dbReference>
<dbReference type="InterPro" id="IPR001789">
    <property type="entry name" value="Sig_transdc_resp-reg_receiver"/>
</dbReference>
<dbReference type="SUPFAM" id="SSF47384">
    <property type="entry name" value="Homodimeric domain of signal transducing histidine kinase"/>
    <property type="match status" value="1"/>
</dbReference>
<dbReference type="SMART" id="SM00448">
    <property type="entry name" value="REC"/>
    <property type="match status" value="1"/>
</dbReference>
<accession>A0A538U659</accession>
<evidence type="ECO:0000256" key="5">
    <source>
        <dbReference type="ARBA" id="ARBA00022777"/>
    </source>
</evidence>
<organism evidence="9 10">
    <name type="scientific">Eiseniibacteriota bacterium</name>
    <dbReference type="NCBI Taxonomy" id="2212470"/>
    <lineage>
        <taxon>Bacteria</taxon>
        <taxon>Candidatus Eiseniibacteriota</taxon>
    </lineage>
</organism>
<name>A0A538U659_UNCEI</name>
<gene>
    <name evidence="9" type="ORF">E6K80_05690</name>
</gene>
<dbReference type="InterPro" id="IPR004358">
    <property type="entry name" value="Sig_transdc_His_kin-like_C"/>
</dbReference>
<comment type="caution">
    <text evidence="9">The sequence shown here is derived from an EMBL/GenBank/DDBJ whole genome shotgun (WGS) entry which is preliminary data.</text>
</comment>
<sequence length="395" mass="42980">MEVELRGHIEELADADRKKDEFLAVLGHELRNPLAPILNAVAILRAKGPPVPDLVWAREVIHRQTEYMARMLDDLLDVSRIGRNSLQLRKQRVTVAAVVQRALETSRPLIDAAGHRFTLELPSIPMWLDADPLRLTQAIANILNNAAKYTDQGGDISLLITREGSDAVLSVRDTGIGISVENLPRVFEIFAQAVPALERSRGGLGIGLSLVRSIIQMLGGHIEARSHGAGQGSEFVVRLPIATGPGSAPREDDPIEELSTTTPGRLRVVVGDDNADALESLGMMLGIVGYEVHLAHDGLEAVEVAQAVLPDVILLDIGMPRLNGYEAARRIRAEPWGKNIVLVALTGWGQSEDRMRAAEAGFDHHCVKPVEFSVLRNLLPLVGSTRQEEPIDPLA</sequence>
<dbReference type="InterPro" id="IPR005467">
    <property type="entry name" value="His_kinase_dom"/>
</dbReference>
<dbReference type="Gene3D" id="3.40.50.2300">
    <property type="match status" value="1"/>
</dbReference>
<dbReference type="PROSITE" id="PS50109">
    <property type="entry name" value="HIS_KIN"/>
    <property type="match status" value="1"/>
</dbReference>
<dbReference type="Gene3D" id="3.30.565.10">
    <property type="entry name" value="Histidine kinase-like ATPase, C-terminal domain"/>
    <property type="match status" value="1"/>
</dbReference>
<evidence type="ECO:0000256" key="2">
    <source>
        <dbReference type="ARBA" id="ARBA00012438"/>
    </source>
</evidence>
<keyword evidence="5" id="KW-0418">Kinase</keyword>
<dbReference type="PANTHER" id="PTHR43547">
    <property type="entry name" value="TWO-COMPONENT HISTIDINE KINASE"/>
    <property type="match status" value="1"/>
</dbReference>
<dbReference type="InterPro" id="IPR003594">
    <property type="entry name" value="HATPase_dom"/>
</dbReference>
<protein>
    <recommendedName>
        <fullName evidence="2">histidine kinase</fullName>
        <ecNumber evidence="2">2.7.13.3</ecNumber>
    </recommendedName>
</protein>
<dbReference type="Pfam" id="PF00072">
    <property type="entry name" value="Response_reg"/>
    <property type="match status" value="1"/>
</dbReference>
<dbReference type="AlphaFoldDB" id="A0A538U659"/>
<evidence type="ECO:0000259" key="7">
    <source>
        <dbReference type="PROSITE" id="PS50109"/>
    </source>
</evidence>
<dbReference type="PANTHER" id="PTHR43547:SF2">
    <property type="entry name" value="HYBRID SIGNAL TRANSDUCTION HISTIDINE KINASE C"/>
    <property type="match status" value="1"/>
</dbReference>
<dbReference type="EC" id="2.7.13.3" evidence="2"/>
<evidence type="ECO:0000256" key="1">
    <source>
        <dbReference type="ARBA" id="ARBA00000085"/>
    </source>
</evidence>
<dbReference type="PRINTS" id="PR00344">
    <property type="entry name" value="BCTRLSENSOR"/>
</dbReference>
<dbReference type="FunFam" id="3.30.565.10:FF:000006">
    <property type="entry name" value="Sensor histidine kinase WalK"/>
    <property type="match status" value="1"/>
</dbReference>
<feature type="domain" description="Response regulatory" evidence="8">
    <location>
        <begin position="267"/>
        <end position="383"/>
    </location>
</feature>
<dbReference type="Proteomes" id="UP000319836">
    <property type="component" value="Unassembled WGS sequence"/>
</dbReference>
<dbReference type="SMART" id="SM00388">
    <property type="entry name" value="HisKA"/>
    <property type="match status" value="1"/>
</dbReference>
<feature type="domain" description="Histidine kinase" evidence="7">
    <location>
        <begin position="25"/>
        <end position="243"/>
    </location>
</feature>
<dbReference type="GO" id="GO:0000155">
    <property type="term" value="F:phosphorelay sensor kinase activity"/>
    <property type="evidence" value="ECO:0007669"/>
    <property type="project" value="InterPro"/>
</dbReference>
<evidence type="ECO:0000313" key="9">
    <source>
        <dbReference type="EMBL" id="TMQ71381.1"/>
    </source>
</evidence>
<evidence type="ECO:0000313" key="10">
    <source>
        <dbReference type="Proteomes" id="UP000319836"/>
    </source>
</evidence>
<dbReference type="Gene3D" id="1.10.287.130">
    <property type="match status" value="1"/>
</dbReference>
<keyword evidence="3 6" id="KW-0597">Phosphoprotein</keyword>
<dbReference type="SUPFAM" id="SSF55874">
    <property type="entry name" value="ATPase domain of HSP90 chaperone/DNA topoisomerase II/histidine kinase"/>
    <property type="match status" value="1"/>
</dbReference>
<evidence type="ECO:0000256" key="3">
    <source>
        <dbReference type="ARBA" id="ARBA00022553"/>
    </source>
</evidence>
<evidence type="ECO:0000259" key="8">
    <source>
        <dbReference type="PROSITE" id="PS50110"/>
    </source>
</evidence>
<dbReference type="SUPFAM" id="SSF52172">
    <property type="entry name" value="CheY-like"/>
    <property type="match status" value="1"/>
</dbReference>
<dbReference type="InterPro" id="IPR036890">
    <property type="entry name" value="HATPase_C_sf"/>
</dbReference>
<evidence type="ECO:0000256" key="6">
    <source>
        <dbReference type="PROSITE-ProRule" id="PRU00169"/>
    </source>
</evidence>
<dbReference type="Pfam" id="PF02518">
    <property type="entry name" value="HATPase_c"/>
    <property type="match status" value="1"/>
</dbReference>
<comment type="catalytic activity">
    <reaction evidence="1">
        <text>ATP + protein L-histidine = ADP + protein N-phospho-L-histidine.</text>
        <dbReference type="EC" id="2.7.13.3"/>
    </reaction>
</comment>
<reference evidence="9 10" key="1">
    <citation type="journal article" date="2019" name="Nat. Microbiol.">
        <title>Mediterranean grassland soil C-N compound turnover is dependent on rainfall and depth, and is mediated by genomically divergent microorganisms.</title>
        <authorList>
            <person name="Diamond S."/>
            <person name="Andeer P.F."/>
            <person name="Li Z."/>
            <person name="Crits-Christoph A."/>
            <person name="Burstein D."/>
            <person name="Anantharaman K."/>
            <person name="Lane K.R."/>
            <person name="Thomas B.C."/>
            <person name="Pan C."/>
            <person name="Northen T.R."/>
            <person name="Banfield J.F."/>
        </authorList>
    </citation>
    <scope>NUCLEOTIDE SEQUENCE [LARGE SCALE GENOMIC DNA]</scope>
    <source>
        <strain evidence="9">WS_10</strain>
    </source>
</reference>
<dbReference type="InterPro" id="IPR036097">
    <property type="entry name" value="HisK_dim/P_sf"/>
</dbReference>
<proteinExistence type="predicted"/>
<dbReference type="InterPro" id="IPR011006">
    <property type="entry name" value="CheY-like_superfamily"/>
</dbReference>
<dbReference type="SMART" id="SM00387">
    <property type="entry name" value="HATPase_c"/>
    <property type="match status" value="1"/>
</dbReference>
<dbReference type="CDD" id="cd00082">
    <property type="entry name" value="HisKA"/>
    <property type="match status" value="1"/>
</dbReference>
<feature type="modified residue" description="4-aspartylphosphate" evidence="6">
    <location>
        <position position="316"/>
    </location>
</feature>
<keyword evidence="4" id="KW-0808">Transferase</keyword>
<dbReference type="CDD" id="cd17580">
    <property type="entry name" value="REC_2_DhkD-like"/>
    <property type="match status" value="1"/>
</dbReference>
<evidence type="ECO:0000256" key="4">
    <source>
        <dbReference type="ARBA" id="ARBA00022679"/>
    </source>
</evidence>
<dbReference type="EMBL" id="VBPA01000128">
    <property type="protein sequence ID" value="TMQ71381.1"/>
    <property type="molecule type" value="Genomic_DNA"/>
</dbReference>